<organism evidence="1 2">
    <name type="scientific">Lysobacter concretionis Ko07 = DSM 16239</name>
    <dbReference type="NCBI Taxonomy" id="1122185"/>
    <lineage>
        <taxon>Bacteria</taxon>
        <taxon>Pseudomonadati</taxon>
        <taxon>Pseudomonadota</taxon>
        <taxon>Gammaproteobacteria</taxon>
        <taxon>Lysobacterales</taxon>
        <taxon>Lysobacteraceae</taxon>
        <taxon>Novilysobacter</taxon>
    </lineage>
</organism>
<comment type="caution">
    <text evidence="1">The sequence shown here is derived from an EMBL/GenBank/DDBJ whole genome shotgun (WGS) entry which is preliminary data.</text>
</comment>
<accession>A0A0A0EKU9</accession>
<evidence type="ECO:0000313" key="1">
    <source>
        <dbReference type="EMBL" id="KGM51641.1"/>
    </source>
</evidence>
<dbReference type="EMBL" id="AVPS01000005">
    <property type="protein sequence ID" value="KGM51641.1"/>
    <property type="molecule type" value="Genomic_DNA"/>
</dbReference>
<evidence type="ECO:0000313" key="2">
    <source>
        <dbReference type="Proteomes" id="UP000030017"/>
    </source>
</evidence>
<dbReference type="Proteomes" id="UP000030017">
    <property type="component" value="Unassembled WGS sequence"/>
</dbReference>
<reference evidence="1 2" key="1">
    <citation type="submission" date="2013-08" db="EMBL/GenBank/DDBJ databases">
        <title>Genome sequencing of Lysobacter.</title>
        <authorList>
            <person name="Zhang S."/>
            <person name="Wang G."/>
        </authorList>
    </citation>
    <scope>NUCLEOTIDE SEQUENCE [LARGE SCALE GENOMIC DNA]</scope>
    <source>
        <strain evidence="1 2">Ko07</strain>
    </source>
</reference>
<proteinExistence type="predicted"/>
<sequence length="190" mass="21534">MESGYGDENWIYVGGDINIICQSKVGKTTRNLIDRHRSPQNPGFFIYAAFQIVRGSVHEIEASLLNHLKWGLGFQPLPHFSTSGTSECFEVSPCHMADLVEDFIGRYFSSCVTYETTLHGGMSRYQCDSDIIRYFENHGQSPRQLPRPEPRTLGRENYFTGNQETYEVDLGGGHYVEVATGLQMHRDDGE</sequence>
<protein>
    <submittedName>
        <fullName evidence="1">Uncharacterized protein</fullName>
    </submittedName>
</protein>
<gene>
    <name evidence="1" type="ORF">N792_08110</name>
</gene>
<keyword evidence="2" id="KW-1185">Reference proteome</keyword>
<name>A0A0A0EKU9_9GAMM</name>
<dbReference type="OrthoDB" id="7068536at2"/>
<dbReference type="AlphaFoldDB" id="A0A0A0EKU9"/>